<keyword evidence="2" id="KW-1185">Reference proteome</keyword>
<name>A0A4Y8SP15_9SPHI</name>
<dbReference type="EMBL" id="SOZE01000002">
    <property type="protein sequence ID" value="TFF40136.1"/>
    <property type="molecule type" value="Genomic_DNA"/>
</dbReference>
<gene>
    <name evidence="1" type="ORF">E2R66_02460</name>
</gene>
<evidence type="ECO:0008006" key="3">
    <source>
        <dbReference type="Google" id="ProtNLM"/>
    </source>
</evidence>
<comment type="caution">
    <text evidence="1">The sequence shown here is derived from an EMBL/GenBank/DDBJ whole genome shotgun (WGS) entry which is preliminary data.</text>
</comment>
<dbReference type="AlphaFoldDB" id="A0A4Y8SP15"/>
<dbReference type="PROSITE" id="PS51257">
    <property type="entry name" value="PROKAR_LIPOPROTEIN"/>
    <property type="match status" value="1"/>
</dbReference>
<proteinExistence type="predicted"/>
<dbReference type="RefSeq" id="WP_133226699.1">
    <property type="nucleotide sequence ID" value="NZ_SOZE01000002.1"/>
</dbReference>
<dbReference type="Proteomes" id="UP000297540">
    <property type="component" value="Unassembled WGS sequence"/>
</dbReference>
<protein>
    <recommendedName>
        <fullName evidence="3">DUF4369 domain-containing protein</fullName>
    </recommendedName>
</protein>
<evidence type="ECO:0000313" key="2">
    <source>
        <dbReference type="Proteomes" id="UP000297540"/>
    </source>
</evidence>
<dbReference type="SUPFAM" id="SSF52833">
    <property type="entry name" value="Thioredoxin-like"/>
    <property type="match status" value="1"/>
</dbReference>
<reference evidence="1 2" key="1">
    <citation type="journal article" date="2017" name="Int. J. Syst. Evol. Microbiol.">
        <title>Mucilaginibacterpsychrotolerans sp. nov., isolated from peatlands.</title>
        <authorList>
            <person name="Deng Y."/>
            <person name="Shen L."/>
            <person name="Xu B."/>
            <person name="Liu Y."/>
            <person name="Gu Z."/>
            <person name="Liu H."/>
            <person name="Zhou Y."/>
        </authorList>
    </citation>
    <scope>NUCLEOTIDE SEQUENCE [LARGE SCALE GENOMIC DNA]</scope>
    <source>
        <strain evidence="1 2">NH7-4</strain>
    </source>
</reference>
<dbReference type="InterPro" id="IPR036249">
    <property type="entry name" value="Thioredoxin-like_sf"/>
</dbReference>
<evidence type="ECO:0000313" key="1">
    <source>
        <dbReference type="EMBL" id="TFF40136.1"/>
    </source>
</evidence>
<dbReference type="Gene3D" id="3.40.30.10">
    <property type="entry name" value="Glutaredoxin"/>
    <property type="match status" value="1"/>
</dbReference>
<dbReference type="OrthoDB" id="789332at2"/>
<accession>A0A4Y8SP15</accession>
<organism evidence="1 2">
    <name type="scientific">Mucilaginibacter psychrotolerans</name>
    <dbReference type="NCBI Taxonomy" id="1524096"/>
    <lineage>
        <taxon>Bacteria</taxon>
        <taxon>Pseudomonadati</taxon>
        <taxon>Bacteroidota</taxon>
        <taxon>Sphingobacteriia</taxon>
        <taxon>Sphingobacteriales</taxon>
        <taxon>Sphingobacteriaceae</taxon>
        <taxon>Mucilaginibacter</taxon>
    </lineage>
</organism>
<sequence length="381" mass="41816">MKILYTASASLLLFLSACKDNPKLNLTIKANGINNGVVILKQANEITFNEPIKNGELIIDKGLQAPGYYSLTVIDNDKPITSKVAYDIYLENGDYVVNANAAKPAEYPAVTTTSATQNELSAYYKIANTYAGELDARIDQAIRYLQTSAARALPAGKRAGIYADTRELQRQRRDLDLKIIKEYTDKYPKATIGAHIIAQAYFPEHPAEYNAIFQKLPADVKTSDDGLKISNKLGPVLQQIAGADAPEIVGSTLAGKPFDKKAINKKIILVEFWKPGNGTSDMTHARLVQGIILTPADNAKLAIISVAIADKTSDWLAVIKKDNAPFTQVSDGKGDASPNVTAWEIKTLPMYCLLDKNWKVIKTNVPFGEIDTEVHDYLRKK</sequence>